<feature type="region of interest" description="Disordered" evidence="6">
    <location>
        <begin position="419"/>
        <end position="489"/>
    </location>
</feature>
<dbReference type="PANTHER" id="PTHR30001:SF0">
    <property type="entry name" value="RIBONUCLEASE G"/>
    <property type="match status" value="1"/>
</dbReference>
<dbReference type="PANTHER" id="PTHR30001">
    <property type="entry name" value="RIBONUCLEASE"/>
    <property type="match status" value="1"/>
</dbReference>
<name>A0A2M7FYG5_9BACT</name>
<keyword evidence="4" id="KW-0460">Magnesium</keyword>
<sequence length="664" mass="73976">MVSREIVVSEADKIAVVLDNGVVTEFYLSEGEQFVGDIILASVESIVPAIEASFLDIGREKSGFIHVSDLPASKKQQSGIRQFLKPQQHLLVQVTREPTGNKGACLTGFIQLPGRFLVLTPFERRIGLSKRIYDARERARLSRIARIICGSGYGIVLRPEAVGQSEQTLRDDLKLLLARWKQILQLSEKATPGTTLYRDQDILERILREGATHSVNRIVVEGQGTYERALKYLNNWSDTQARNKLRVYNGSVPILSNYGIYQQLETAIQPVVQLPSGGTLVIQPTEALTSIDINTSSMTSTDNQPETILRTNCEAAEEIARQLVLRDIGGVIVIDFIDMDNPRDQQIVWQKLSDALHHDKSQPQISYFSEFGLVEMTRRRQRQRLSEMLTMPCPTCQGIGRIRNLFYRADVMTHDGMKMRIPAITPPEKSSRFRGGAEKSTAPPPAPAPKNRENGRSKPAPVVEKTVSAPPPPMPIQETAPKEKQITPERPEDLLFDESYFTGEVTDERLQEFIEREDSLNVSGKLANRLDELLSQIDSDGLLSILQTPAETARSFENHAADDSEQEDSSPEETQSFAEAEDQPHTEDEAVTAEAYSEPAEVLEEAHVEPLDTAEDDFSEEPAEANTEASDASAEAAPEPAAKAKPAKKLLTRRRTIRSFKPKK</sequence>
<evidence type="ECO:0000256" key="1">
    <source>
        <dbReference type="ARBA" id="ARBA00001946"/>
    </source>
</evidence>
<dbReference type="GO" id="GO:0003723">
    <property type="term" value="F:RNA binding"/>
    <property type="evidence" value="ECO:0007669"/>
    <property type="project" value="UniProtKB-KW"/>
</dbReference>
<dbReference type="InterPro" id="IPR012340">
    <property type="entry name" value="NA-bd_OB-fold"/>
</dbReference>
<evidence type="ECO:0000256" key="6">
    <source>
        <dbReference type="SAM" id="MobiDB-lite"/>
    </source>
</evidence>
<evidence type="ECO:0000256" key="5">
    <source>
        <dbReference type="ARBA" id="ARBA00022884"/>
    </source>
</evidence>
<dbReference type="InterPro" id="IPR004659">
    <property type="entry name" value="RNase_E/G"/>
</dbReference>
<dbReference type="GO" id="GO:0016787">
    <property type="term" value="F:hydrolase activity"/>
    <property type="evidence" value="ECO:0007669"/>
    <property type="project" value="UniProtKB-KW"/>
</dbReference>
<feature type="region of interest" description="Disordered" evidence="6">
    <location>
        <begin position="553"/>
        <end position="664"/>
    </location>
</feature>
<feature type="compositionally biased region" description="Basic and acidic residues" evidence="6">
    <location>
        <begin position="480"/>
        <end position="489"/>
    </location>
</feature>
<feature type="compositionally biased region" description="Acidic residues" evidence="6">
    <location>
        <begin position="612"/>
        <end position="623"/>
    </location>
</feature>
<dbReference type="GO" id="GO:0004540">
    <property type="term" value="F:RNA nuclease activity"/>
    <property type="evidence" value="ECO:0007669"/>
    <property type="project" value="InterPro"/>
</dbReference>
<keyword evidence="5" id="KW-0694">RNA-binding</keyword>
<evidence type="ECO:0000256" key="2">
    <source>
        <dbReference type="ARBA" id="ARBA00022723"/>
    </source>
</evidence>
<dbReference type="GO" id="GO:0006364">
    <property type="term" value="P:rRNA processing"/>
    <property type="evidence" value="ECO:0007669"/>
    <property type="project" value="TreeGrafter"/>
</dbReference>
<evidence type="ECO:0000313" key="8">
    <source>
        <dbReference type="EMBL" id="PIW14292.1"/>
    </source>
</evidence>
<evidence type="ECO:0000256" key="4">
    <source>
        <dbReference type="ARBA" id="ARBA00022842"/>
    </source>
</evidence>
<dbReference type="CDD" id="cd04453">
    <property type="entry name" value="S1_RNase_E"/>
    <property type="match status" value="1"/>
</dbReference>
<comment type="cofactor">
    <cofactor evidence="1">
        <name>Mg(2+)</name>
        <dbReference type="ChEBI" id="CHEBI:18420"/>
    </cofactor>
</comment>
<dbReference type="GO" id="GO:0005737">
    <property type="term" value="C:cytoplasm"/>
    <property type="evidence" value="ECO:0007669"/>
    <property type="project" value="TreeGrafter"/>
</dbReference>
<organism evidence="8 9">
    <name type="scientific">bacterium (Candidatus Blackallbacteria) CG17_big_fil_post_rev_8_21_14_2_50_48_46</name>
    <dbReference type="NCBI Taxonomy" id="2014261"/>
    <lineage>
        <taxon>Bacteria</taxon>
        <taxon>Candidatus Blackallbacteria</taxon>
    </lineage>
</organism>
<keyword evidence="2" id="KW-0479">Metal-binding</keyword>
<keyword evidence="3" id="KW-0378">Hydrolase</keyword>
<dbReference type="SUPFAM" id="SSF50249">
    <property type="entry name" value="Nucleic acid-binding proteins"/>
    <property type="match status" value="1"/>
</dbReference>
<feature type="domain" description="RNA-binding protein AU-1/Ribonuclease E/G" evidence="7">
    <location>
        <begin position="112"/>
        <end position="381"/>
    </location>
</feature>
<protein>
    <recommendedName>
        <fullName evidence="7">RNA-binding protein AU-1/Ribonuclease E/G domain-containing protein</fullName>
    </recommendedName>
</protein>
<dbReference type="Gene3D" id="2.40.50.140">
    <property type="entry name" value="Nucleic acid-binding proteins"/>
    <property type="match status" value="1"/>
</dbReference>
<dbReference type="Pfam" id="PF10150">
    <property type="entry name" value="RNase_E_G"/>
    <property type="match status" value="1"/>
</dbReference>
<evidence type="ECO:0000259" key="7">
    <source>
        <dbReference type="Pfam" id="PF10150"/>
    </source>
</evidence>
<feature type="compositionally biased region" description="Basic residues" evidence="6">
    <location>
        <begin position="645"/>
        <end position="664"/>
    </location>
</feature>
<dbReference type="EMBL" id="PFFQ01000061">
    <property type="protein sequence ID" value="PIW14292.1"/>
    <property type="molecule type" value="Genomic_DNA"/>
</dbReference>
<comment type="caution">
    <text evidence="8">The sequence shown here is derived from an EMBL/GenBank/DDBJ whole genome shotgun (WGS) entry which is preliminary data.</text>
</comment>
<evidence type="ECO:0000313" key="9">
    <source>
        <dbReference type="Proteomes" id="UP000231019"/>
    </source>
</evidence>
<gene>
    <name evidence="8" type="ORF">COW36_22005</name>
</gene>
<reference evidence="8 9" key="1">
    <citation type="submission" date="2017-09" db="EMBL/GenBank/DDBJ databases">
        <title>Depth-based differentiation of microbial function through sediment-hosted aquifers and enrichment of novel symbionts in the deep terrestrial subsurface.</title>
        <authorList>
            <person name="Probst A.J."/>
            <person name="Ladd B."/>
            <person name="Jarett J.K."/>
            <person name="Geller-Mcgrath D.E."/>
            <person name="Sieber C.M."/>
            <person name="Emerson J.B."/>
            <person name="Anantharaman K."/>
            <person name="Thomas B.C."/>
            <person name="Malmstrom R."/>
            <person name="Stieglmeier M."/>
            <person name="Klingl A."/>
            <person name="Woyke T."/>
            <person name="Ryan C.M."/>
            <person name="Banfield J.F."/>
        </authorList>
    </citation>
    <scope>NUCLEOTIDE SEQUENCE [LARGE SCALE GENOMIC DNA]</scope>
    <source>
        <strain evidence="8">CG17_big_fil_post_rev_8_21_14_2_50_48_46</strain>
    </source>
</reference>
<feature type="compositionally biased region" description="Low complexity" evidence="6">
    <location>
        <begin position="624"/>
        <end position="644"/>
    </location>
</feature>
<dbReference type="GO" id="GO:0046872">
    <property type="term" value="F:metal ion binding"/>
    <property type="evidence" value="ECO:0007669"/>
    <property type="project" value="UniProtKB-KW"/>
</dbReference>
<dbReference type="NCBIfam" id="TIGR00757">
    <property type="entry name" value="RNaseEG"/>
    <property type="match status" value="1"/>
</dbReference>
<dbReference type="InterPro" id="IPR019307">
    <property type="entry name" value="RNA-bd_AU-1/RNase_E/G"/>
</dbReference>
<dbReference type="AlphaFoldDB" id="A0A2M7FYG5"/>
<dbReference type="Proteomes" id="UP000231019">
    <property type="component" value="Unassembled WGS sequence"/>
</dbReference>
<accession>A0A2M7FYG5</accession>
<proteinExistence type="predicted"/>
<evidence type="ECO:0000256" key="3">
    <source>
        <dbReference type="ARBA" id="ARBA00022801"/>
    </source>
</evidence>